<dbReference type="InterPro" id="IPR008250">
    <property type="entry name" value="ATPase_P-typ_transduc_dom_A_sf"/>
</dbReference>
<evidence type="ECO:0000313" key="6">
    <source>
        <dbReference type="Proteomes" id="UP001295423"/>
    </source>
</evidence>
<protein>
    <recommendedName>
        <fullName evidence="7">Cation-transporting P-type ATPase N-terminal domain-containing protein</fullName>
    </recommendedName>
</protein>
<dbReference type="GO" id="GO:1902600">
    <property type="term" value="P:proton transmembrane transport"/>
    <property type="evidence" value="ECO:0007669"/>
    <property type="project" value="TreeGrafter"/>
</dbReference>
<dbReference type="GO" id="GO:0030007">
    <property type="term" value="P:intracellular potassium ion homeostasis"/>
    <property type="evidence" value="ECO:0007669"/>
    <property type="project" value="TreeGrafter"/>
</dbReference>
<dbReference type="GO" id="GO:1990573">
    <property type="term" value="P:potassium ion import across plasma membrane"/>
    <property type="evidence" value="ECO:0007669"/>
    <property type="project" value="TreeGrafter"/>
</dbReference>
<dbReference type="GO" id="GO:0005391">
    <property type="term" value="F:P-type sodium:potassium-exchanging transporter activity"/>
    <property type="evidence" value="ECO:0007669"/>
    <property type="project" value="TreeGrafter"/>
</dbReference>
<dbReference type="Pfam" id="PF00690">
    <property type="entry name" value="Cation_ATPase_N"/>
    <property type="match status" value="1"/>
</dbReference>
<comment type="subcellular location">
    <subcellularLocation>
        <location evidence="1">Cell membrane</location>
        <topology evidence="1">Multi-pass membrane protein</topology>
    </subcellularLocation>
</comment>
<evidence type="ECO:0000313" key="5">
    <source>
        <dbReference type="EMBL" id="CAJ1945611.1"/>
    </source>
</evidence>
<accession>A0AAD2FME8</accession>
<keyword evidence="2" id="KW-0472">Membrane</keyword>
<evidence type="ECO:0008006" key="7">
    <source>
        <dbReference type="Google" id="ProtNLM"/>
    </source>
</evidence>
<dbReference type="SUPFAM" id="SSF81653">
    <property type="entry name" value="Calcium ATPase, transduction domain A"/>
    <property type="match status" value="1"/>
</dbReference>
<proteinExistence type="predicted"/>
<evidence type="ECO:0000256" key="1">
    <source>
        <dbReference type="ARBA" id="ARBA00004651"/>
    </source>
</evidence>
<dbReference type="InterPro" id="IPR059000">
    <property type="entry name" value="ATPase_P-type_domA"/>
</dbReference>
<dbReference type="PANTHER" id="PTHR43294:SF21">
    <property type="entry name" value="CATION TRANSPORTING ATPASE"/>
    <property type="match status" value="1"/>
</dbReference>
<feature type="domain" description="P-type ATPase A" evidence="3">
    <location>
        <begin position="67"/>
        <end position="172"/>
    </location>
</feature>
<evidence type="ECO:0000256" key="2">
    <source>
        <dbReference type="ARBA" id="ARBA00022475"/>
    </source>
</evidence>
<sequence length="195" mass="21300">MSLSQQELLEKLGADLQKGLTTDEASKRREDDGAFNVVQPPIDCPAWLCIVLPCIKHVPSMKAFAVLKPDDAEIKRNGKWVRYEASSLVRGDVIRLEEGDSVPGDCVTMQVSGSEDLLVDLRSVTGEERLKTVATGSDSMTSLYYGGKVVQGSAIAVITAIGPNTLLAQLIREKRFPPKEPILEAQDETRFNSIV</sequence>
<dbReference type="PANTHER" id="PTHR43294">
    <property type="entry name" value="SODIUM/POTASSIUM-TRANSPORTING ATPASE SUBUNIT ALPHA"/>
    <property type="match status" value="1"/>
</dbReference>
<dbReference type="Gene3D" id="2.70.150.10">
    <property type="entry name" value="Calcium-transporting ATPase, cytoplasmic transduction domain A"/>
    <property type="match status" value="1"/>
</dbReference>
<dbReference type="InterPro" id="IPR050510">
    <property type="entry name" value="Cation_transp_ATPase_P-type"/>
</dbReference>
<evidence type="ECO:0000259" key="4">
    <source>
        <dbReference type="Pfam" id="PF00690"/>
    </source>
</evidence>
<feature type="domain" description="Cation-transporting P-type ATPase N-terminal" evidence="4">
    <location>
        <begin position="3"/>
        <end position="34"/>
    </location>
</feature>
<keyword evidence="6" id="KW-1185">Reference proteome</keyword>
<dbReference type="GO" id="GO:0005886">
    <property type="term" value="C:plasma membrane"/>
    <property type="evidence" value="ECO:0007669"/>
    <property type="project" value="UniProtKB-SubCell"/>
</dbReference>
<dbReference type="Pfam" id="PF00122">
    <property type="entry name" value="E1-E2_ATPase"/>
    <property type="match status" value="1"/>
</dbReference>
<evidence type="ECO:0000259" key="3">
    <source>
        <dbReference type="Pfam" id="PF00122"/>
    </source>
</evidence>
<name>A0AAD2FME8_9STRA</name>
<keyword evidence="2" id="KW-1003">Cell membrane</keyword>
<reference evidence="5" key="1">
    <citation type="submission" date="2023-08" db="EMBL/GenBank/DDBJ databases">
        <authorList>
            <person name="Audoor S."/>
            <person name="Bilcke G."/>
        </authorList>
    </citation>
    <scope>NUCLEOTIDE SEQUENCE</scope>
</reference>
<comment type="caution">
    <text evidence="5">The sequence shown here is derived from an EMBL/GenBank/DDBJ whole genome shotgun (WGS) entry which is preliminary data.</text>
</comment>
<dbReference type="Proteomes" id="UP001295423">
    <property type="component" value="Unassembled WGS sequence"/>
</dbReference>
<dbReference type="InterPro" id="IPR004014">
    <property type="entry name" value="ATPase_P-typ_cation-transptr_N"/>
</dbReference>
<organism evidence="5 6">
    <name type="scientific">Cylindrotheca closterium</name>
    <dbReference type="NCBI Taxonomy" id="2856"/>
    <lineage>
        <taxon>Eukaryota</taxon>
        <taxon>Sar</taxon>
        <taxon>Stramenopiles</taxon>
        <taxon>Ochrophyta</taxon>
        <taxon>Bacillariophyta</taxon>
        <taxon>Bacillariophyceae</taxon>
        <taxon>Bacillariophycidae</taxon>
        <taxon>Bacillariales</taxon>
        <taxon>Bacillariaceae</taxon>
        <taxon>Cylindrotheca</taxon>
    </lineage>
</organism>
<dbReference type="GO" id="GO:0036376">
    <property type="term" value="P:sodium ion export across plasma membrane"/>
    <property type="evidence" value="ECO:0007669"/>
    <property type="project" value="TreeGrafter"/>
</dbReference>
<dbReference type="EMBL" id="CAKOGP040001446">
    <property type="protein sequence ID" value="CAJ1945611.1"/>
    <property type="molecule type" value="Genomic_DNA"/>
</dbReference>
<dbReference type="AlphaFoldDB" id="A0AAD2FME8"/>
<gene>
    <name evidence="5" type="ORF">CYCCA115_LOCUS9755</name>
</gene>
<dbReference type="GO" id="GO:0006883">
    <property type="term" value="P:intracellular sodium ion homeostasis"/>
    <property type="evidence" value="ECO:0007669"/>
    <property type="project" value="TreeGrafter"/>
</dbReference>